<sequence>MLSSGIHAPEYRGRPGEHRETRSRIHRVLGGGVVGVHAVALPNSVAAILLPGQARANKCPHVYVEWADGDPVANLLRFLFLGAGAGAPVTREIPHRGVPRWSQRPHAHPDSSQSRRI</sequence>
<comment type="caution">
    <text evidence="2">The sequence shown here is derived from an EMBL/GenBank/DDBJ whole genome shotgun (WGS) entry which is preliminary data.</text>
</comment>
<dbReference type="AlphaFoldDB" id="A0A849CBP1"/>
<organism evidence="2 3">
    <name type="scientific">Nocardia uniformis</name>
    <dbReference type="NCBI Taxonomy" id="53432"/>
    <lineage>
        <taxon>Bacteria</taxon>
        <taxon>Bacillati</taxon>
        <taxon>Actinomycetota</taxon>
        <taxon>Actinomycetes</taxon>
        <taxon>Mycobacteriales</taxon>
        <taxon>Nocardiaceae</taxon>
        <taxon>Nocardia</taxon>
    </lineage>
</organism>
<accession>A0A849CBP1</accession>
<keyword evidence="3" id="KW-1185">Reference proteome</keyword>
<reference evidence="2 3" key="1">
    <citation type="submission" date="2020-05" db="EMBL/GenBank/DDBJ databases">
        <title>MicrobeNet Type strains.</title>
        <authorList>
            <person name="Nicholson A.C."/>
        </authorList>
    </citation>
    <scope>NUCLEOTIDE SEQUENCE [LARGE SCALE GENOMIC DNA]</scope>
    <source>
        <strain evidence="2 3">JCM 3224</strain>
    </source>
</reference>
<evidence type="ECO:0000313" key="2">
    <source>
        <dbReference type="EMBL" id="NNH75962.1"/>
    </source>
</evidence>
<evidence type="ECO:0000313" key="3">
    <source>
        <dbReference type="Proteomes" id="UP000586827"/>
    </source>
</evidence>
<feature type="region of interest" description="Disordered" evidence="1">
    <location>
        <begin position="94"/>
        <end position="117"/>
    </location>
</feature>
<name>A0A849CBP1_9NOCA</name>
<evidence type="ECO:0000256" key="1">
    <source>
        <dbReference type="SAM" id="MobiDB-lite"/>
    </source>
</evidence>
<dbReference type="EMBL" id="JABELX010000032">
    <property type="protein sequence ID" value="NNH75962.1"/>
    <property type="molecule type" value="Genomic_DNA"/>
</dbReference>
<proteinExistence type="predicted"/>
<dbReference type="Proteomes" id="UP000586827">
    <property type="component" value="Unassembled WGS sequence"/>
</dbReference>
<feature type="compositionally biased region" description="Basic and acidic residues" evidence="1">
    <location>
        <begin position="9"/>
        <end position="22"/>
    </location>
</feature>
<protein>
    <submittedName>
        <fullName evidence="2">Uncharacterized protein</fullName>
    </submittedName>
</protein>
<dbReference type="RefSeq" id="WP_067529354.1">
    <property type="nucleotide sequence ID" value="NZ_JABELX010000032.1"/>
</dbReference>
<feature type="region of interest" description="Disordered" evidence="1">
    <location>
        <begin position="1"/>
        <end position="22"/>
    </location>
</feature>
<gene>
    <name evidence="2" type="ORF">HLB23_39955</name>
</gene>